<dbReference type="SUPFAM" id="SSF56281">
    <property type="entry name" value="Metallo-hydrolase/oxidoreductase"/>
    <property type="match status" value="1"/>
</dbReference>
<dbReference type="InParanoid" id="F0Y4Y1"/>
<dbReference type="GO" id="GO:0006303">
    <property type="term" value="P:double-strand break repair via nonhomologous end joining"/>
    <property type="evidence" value="ECO:0007669"/>
    <property type="project" value="TreeGrafter"/>
</dbReference>
<dbReference type="Gene3D" id="3.60.15.10">
    <property type="entry name" value="Ribonuclease Z/Hydroxyacylglutathione hydrolase-like"/>
    <property type="match status" value="1"/>
</dbReference>
<keyword evidence="3" id="KW-1185">Reference proteome</keyword>
<gene>
    <name evidence="2" type="ORF">AURANDRAFT_24389</name>
</gene>
<dbReference type="SMART" id="SM00849">
    <property type="entry name" value="Lactamase_B"/>
    <property type="match status" value="1"/>
</dbReference>
<dbReference type="GO" id="GO:0003684">
    <property type="term" value="F:damaged DNA binding"/>
    <property type="evidence" value="ECO:0007669"/>
    <property type="project" value="TreeGrafter"/>
</dbReference>
<reference evidence="2 3" key="1">
    <citation type="journal article" date="2011" name="Proc. Natl. Acad. Sci. U.S.A.">
        <title>Niche of harmful alga Aureococcus anophagefferens revealed through ecogenomics.</title>
        <authorList>
            <person name="Gobler C.J."/>
            <person name="Berry D.L."/>
            <person name="Dyhrman S.T."/>
            <person name="Wilhelm S.W."/>
            <person name="Salamov A."/>
            <person name="Lobanov A.V."/>
            <person name="Zhang Y."/>
            <person name="Collier J.L."/>
            <person name="Wurch L.L."/>
            <person name="Kustka A.B."/>
            <person name="Dill B.D."/>
            <person name="Shah M."/>
            <person name="VerBerkmoes N.C."/>
            <person name="Kuo A."/>
            <person name="Terry A."/>
            <person name="Pangilinan J."/>
            <person name="Lindquist E.A."/>
            <person name="Lucas S."/>
            <person name="Paulsen I.T."/>
            <person name="Hattenrath-Lehmann T.K."/>
            <person name="Talmage S.C."/>
            <person name="Walker E.A."/>
            <person name="Koch F."/>
            <person name="Burson A.M."/>
            <person name="Marcoval M.A."/>
            <person name="Tang Y.Z."/>
            <person name="Lecleir G.R."/>
            <person name="Coyne K.J."/>
            <person name="Berg G.M."/>
            <person name="Bertrand E.M."/>
            <person name="Saito M.A."/>
            <person name="Gladyshev V.N."/>
            <person name="Grigoriev I.V."/>
        </authorList>
    </citation>
    <scope>NUCLEOTIDE SEQUENCE [LARGE SCALE GENOMIC DNA]</scope>
    <source>
        <strain evidence="3">CCMP 1984</strain>
    </source>
</reference>
<dbReference type="AlphaFoldDB" id="F0Y4Y1"/>
<dbReference type="GeneID" id="20219903"/>
<dbReference type="PANTHER" id="PTHR23240">
    <property type="entry name" value="DNA CROSS-LINK REPAIR PROTEIN PSO2/SNM1-RELATED"/>
    <property type="match status" value="1"/>
</dbReference>
<dbReference type="Pfam" id="PF12706">
    <property type="entry name" value="Lactamase_B_2"/>
    <property type="match status" value="1"/>
</dbReference>
<dbReference type="InterPro" id="IPR001279">
    <property type="entry name" value="Metallo-B-lactamas"/>
</dbReference>
<dbReference type="Proteomes" id="UP000002729">
    <property type="component" value="Unassembled WGS sequence"/>
</dbReference>
<evidence type="ECO:0000313" key="2">
    <source>
        <dbReference type="EMBL" id="EGB09393.1"/>
    </source>
</evidence>
<feature type="domain" description="Metallo-beta-lactamase" evidence="1">
    <location>
        <begin position="3"/>
        <end position="172"/>
    </location>
</feature>
<evidence type="ECO:0000313" key="3">
    <source>
        <dbReference type="Proteomes" id="UP000002729"/>
    </source>
</evidence>
<evidence type="ECO:0000259" key="1">
    <source>
        <dbReference type="SMART" id="SM00849"/>
    </source>
</evidence>
<dbReference type="GO" id="GO:0036297">
    <property type="term" value="P:interstrand cross-link repair"/>
    <property type="evidence" value="ECO:0007669"/>
    <property type="project" value="TreeGrafter"/>
</dbReference>
<protein>
    <recommendedName>
        <fullName evidence="1">Metallo-beta-lactamase domain-containing protein</fullName>
    </recommendedName>
</protein>
<dbReference type="eggNOG" id="KOG1361">
    <property type="taxonomic scope" value="Eukaryota"/>
</dbReference>
<dbReference type="KEGG" id="aaf:AURANDRAFT_24389"/>
<name>F0Y4Y1_AURAN</name>
<dbReference type="GO" id="GO:0035312">
    <property type="term" value="F:5'-3' DNA exonuclease activity"/>
    <property type="evidence" value="ECO:0007669"/>
    <property type="project" value="TreeGrafter"/>
</dbReference>
<dbReference type="InterPro" id="IPR036866">
    <property type="entry name" value="RibonucZ/Hydroxyglut_hydro"/>
</dbReference>
<dbReference type="PANTHER" id="PTHR23240:SF35">
    <property type="entry name" value="DNA REPAIR METALLO-BETA-LACTAMASE FAMILY PROTEIN-RELATED"/>
    <property type="match status" value="1"/>
</dbReference>
<dbReference type="CDD" id="cd16273">
    <property type="entry name" value="SNM1A-1C-like_MBL-fold"/>
    <property type="match status" value="1"/>
</dbReference>
<dbReference type="RefSeq" id="XP_009035469.1">
    <property type="nucleotide sequence ID" value="XM_009037221.1"/>
</dbReference>
<dbReference type="EMBL" id="GL833125">
    <property type="protein sequence ID" value="EGB09393.1"/>
    <property type="molecule type" value="Genomic_DNA"/>
</dbReference>
<organism evidence="3">
    <name type="scientific">Aureococcus anophagefferens</name>
    <name type="common">Harmful bloom alga</name>
    <dbReference type="NCBI Taxonomy" id="44056"/>
    <lineage>
        <taxon>Eukaryota</taxon>
        <taxon>Sar</taxon>
        <taxon>Stramenopiles</taxon>
        <taxon>Ochrophyta</taxon>
        <taxon>Pelagophyceae</taxon>
        <taxon>Pelagomonadales</taxon>
        <taxon>Pelagomonadaceae</taxon>
        <taxon>Aureococcus</taxon>
    </lineage>
</organism>
<proteinExistence type="predicted"/>
<feature type="non-terminal residue" evidence="2">
    <location>
        <position position="220"/>
    </location>
</feature>
<dbReference type="OrthoDB" id="204383at2759"/>
<accession>F0Y4Y1</accession>
<sequence length="220" mass="23451">MATQNAQVKRLDDPFGAFVVDGFNFVRAFPDVRHWLLTHAHSDHTCGLRANFDAGTIYCSTITKRLVAREFPGRLGDRIETLDPGASVTVGRTTITAIDAGHCPGAVLFLLAHESGATALHTGDMRASPAVTEETKKALAGRAVDVLYLDTTYAAPQNDFPSQGEACAVIADVVTQELAREPKTLFLANAYSVGKENAFDAAIRASGGLGYVSGRRAESL</sequence>